<sequence>MGKTDSAYDYIKEKIISGEYPPMSDLSEDKLQKELNISRTPVREAILRLEKEDFVYVYPRKGTIITDVTQDLIEDIYQVRRLIEPEMVVSSMHQIDKDWLRDMRRRFLEPDPALEGEQLRRYYISLDTELHSYIMAGCPNRYMRRMMRNIYDQNQRLRIACSRADDADDGTTEEHVAILDALLEGDKEELERTLALHLEQSKERTIRSFR</sequence>
<dbReference type="SUPFAM" id="SSF46785">
    <property type="entry name" value="Winged helix' DNA-binding domain"/>
    <property type="match status" value="1"/>
</dbReference>
<dbReference type="GO" id="GO:0003700">
    <property type="term" value="F:DNA-binding transcription factor activity"/>
    <property type="evidence" value="ECO:0007669"/>
    <property type="project" value="InterPro"/>
</dbReference>
<gene>
    <name evidence="6" type="ORF">G5B36_11375</name>
    <name evidence="5" type="ORF">L0N08_12200</name>
</gene>
<dbReference type="SMART" id="SM00345">
    <property type="entry name" value="HTH_GNTR"/>
    <property type="match status" value="1"/>
</dbReference>
<dbReference type="Pfam" id="PF00392">
    <property type="entry name" value="GntR"/>
    <property type="match status" value="1"/>
</dbReference>
<dbReference type="Proteomes" id="UP000669239">
    <property type="component" value="Unassembled WGS sequence"/>
</dbReference>
<dbReference type="SMART" id="SM00895">
    <property type="entry name" value="FCD"/>
    <property type="match status" value="1"/>
</dbReference>
<protein>
    <submittedName>
        <fullName evidence="5">GntR family transcriptional regulator</fullName>
    </submittedName>
</protein>
<dbReference type="PROSITE" id="PS50949">
    <property type="entry name" value="HTH_GNTR"/>
    <property type="match status" value="1"/>
</dbReference>
<dbReference type="InterPro" id="IPR000524">
    <property type="entry name" value="Tscrpt_reg_HTH_GntR"/>
</dbReference>
<evidence type="ECO:0000256" key="3">
    <source>
        <dbReference type="ARBA" id="ARBA00023163"/>
    </source>
</evidence>
<dbReference type="RefSeq" id="WP_165641106.1">
    <property type="nucleotide sequence ID" value="NZ_BAABZL010000001.1"/>
</dbReference>
<accession>A0AAW5BTN9</accession>
<dbReference type="AlphaFoldDB" id="A0AAW5BTN9"/>
<keyword evidence="2" id="KW-0238">DNA-binding</keyword>
<dbReference type="Proteomes" id="UP001299608">
    <property type="component" value="Unassembled WGS sequence"/>
</dbReference>
<feature type="domain" description="HTH gntR-type" evidence="4">
    <location>
        <begin position="1"/>
        <end position="68"/>
    </location>
</feature>
<evidence type="ECO:0000259" key="4">
    <source>
        <dbReference type="PROSITE" id="PS50949"/>
    </source>
</evidence>
<evidence type="ECO:0000313" key="8">
    <source>
        <dbReference type="Proteomes" id="UP001299608"/>
    </source>
</evidence>
<evidence type="ECO:0000256" key="2">
    <source>
        <dbReference type="ARBA" id="ARBA00023125"/>
    </source>
</evidence>
<dbReference type="InterPro" id="IPR036388">
    <property type="entry name" value="WH-like_DNA-bd_sf"/>
</dbReference>
<evidence type="ECO:0000313" key="5">
    <source>
        <dbReference type="EMBL" id="MCG4746179.1"/>
    </source>
</evidence>
<dbReference type="InterPro" id="IPR011711">
    <property type="entry name" value="GntR_C"/>
</dbReference>
<dbReference type="PANTHER" id="PTHR43537:SF51">
    <property type="entry name" value="HTH-TYPE TRANSCRIPTIONAL REGULATOR LGOR-RELATED"/>
    <property type="match status" value="1"/>
</dbReference>
<dbReference type="Pfam" id="PF07729">
    <property type="entry name" value="FCD"/>
    <property type="match status" value="1"/>
</dbReference>
<dbReference type="CDD" id="cd07377">
    <property type="entry name" value="WHTH_GntR"/>
    <property type="match status" value="1"/>
</dbReference>
<dbReference type="InterPro" id="IPR036390">
    <property type="entry name" value="WH_DNA-bd_sf"/>
</dbReference>
<dbReference type="InterPro" id="IPR008920">
    <property type="entry name" value="TF_FadR/GntR_C"/>
</dbReference>
<name>A0AAW5BTN9_9FIRM</name>
<reference evidence="5" key="3">
    <citation type="submission" date="2022-01" db="EMBL/GenBank/DDBJ databases">
        <title>Collection of gut derived symbiotic bacterial strains cultured from healthy donors.</title>
        <authorList>
            <person name="Lin H."/>
            <person name="Kohout C."/>
            <person name="Waligurski E."/>
            <person name="Pamer E.G."/>
        </authorList>
    </citation>
    <scope>NUCLEOTIDE SEQUENCE</scope>
    <source>
        <strain evidence="5">DFI.6.55</strain>
    </source>
</reference>
<keyword evidence="7" id="KW-1185">Reference proteome</keyword>
<keyword evidence="1" id="KW-0805">Transcription regulation</keyword>
<evidence type="ECO:0000313" key="6">
    <source>
        <dbReference type="EMBL" id="NSJ49302.1"/>
    </source>
</evidence>
<dbReference type="EMBL" id="JAAITT010000014">
    <property type="protein sequence ID" value="NSJ49302.1"/>
    <property type="molecule type" value="Genomic_DNA"/>
</dbReference>
<dbReference type="GeneID" id="97206949"/>
<keyword evidence="3" id="KW-0804">Transcription</keyword>
<dbReference type="GO" id="GO:0003677">
    <property type="term" value="F:DNA binding"/>
    <property type="evidence" value="ECO:0007669"/>
    <property type="project" value="UniProtKB-KW"/>
</dbReference>
<dbReference type="PANTHER" id="PTHR43537">
    <property type="entry name" value="TRANSCRIPTIONAL REGULATOR, GNTR FAMILY"/>
    <property type="match status" value="1"/>
</dbReference>
<organism evidence="5 8">
    <name type="scientific">Enterocloster aldenensis</name>
    <dbReference type="NCBI Taxonomy" id="358742"/>
    <lineage>
        <taxon>Bacteria</taxon>
        <taxon>Bacillati</taxon>
        <taxon>Bacillota</taxon>
        <taxon>Clostridia</taxon>
        <taxon>Lachnospirales</taxon>
        <taxon>Lachnospiraceae</taxon>
        <taxon>Enterocloster</taxon>
    </lineage>
</organism>
<comment type="caution">
    <text evidence="5">The sequence shown here is derived from an EMBL/GenBank/DDBJ whole genome shotgun (WGS) entry which is preliminary data.</text>
</comment>
<dbReference type="SUPFAM" id="SSF48008">
    <property type="entry name" value="GntR ligand-binding domain-like"/>
    <property type="match status" value="1"/>
</dbReference>
<dbReference type="Gene3D" id="1.20.120.530">
    <property type="entry name" value="GntR ligand-binding domain-like"/>
    <property type="match status" value="1"/>
</dbReference>
<evidence type="ECO:0000313" key="7">
    <source>
        <dbReference type="Proteomes" id="UP000669239"/>
    </source>
</evidence>
<reference evidence="6" key="2">
    <citation type="submission" date="2020-02" db="EMBL/GenBank/DDBJ databases">
        <authorList>
            <person name="Littmann E."/>
            <person name="Sorbara M."/>
        </authorList>
    </citation>
    <scope>NUCLEOTIDE SEQUENCE</scope>
    <source>
        <strain evidence="6">MSK.1.17</strain>
    </source>
</reference>
<evidence type="ECO:0000256" key="1">
    <source>
        <dbReference type="ARBA" id="ARBA00023015"/>
    </source>
</evidence>
<dbReference type="EMBL" id="JAKNGE010000013">
    <property type="protein sequence ID" value="MCG4746179.1"/>
    <property type="molecule type" value="Genomic_DNA"/>
</dbReference>
<dbReference type="Gene3D" id="1.10.10.10">
    <property type="entry name" value="Winged helix-like DNA-binding domain superfamily/Winged helix DNA-binding domain"/>
    <property type="match status" value="1"/>
</dbReference>
<proteinExistence type="predicted"/>
<reference evidence="6 7" key="1">
    <citation type="journal article" date="2020" name="Cell Host Microbe">
        <title>Functional and Genomic Variation between Human-Derived Isolates of Lachnospiraceae Reveals Inter- and Intra-Species Diversity.</title>
        <authorList>
            <person name="Sorbara M.T."/>
            <person name="Littmann E.R."/>
            <person name="Fontana E."/>
            <person name="Moody T.U."/>
            <person name="Kohout C.E."/>
            <person name="Gjonbalaj M."/>
            <person name="Eaton V."/>
            <person name="Seok R."/>
            <person name="Leiner I.M."/>
            <person name="Pamer E.G."/>
        </authorList>
    </citation>
    <scope>NUCLEOTIDE SEQUENCE [LARGE SCALE GENOMIC DNA]</scope>
    <source>
        <strain evidence="6 7">MSK.1.17</strain>
    </source>
</reference>